<dbReference type="PANTHER" id="PTHR43333">
    <property type="entry name" value="2-HACID_DH_C DOMAIN-CONTAINING PROTEIN"/>
    <property type="match status" value="1"/>
</dbReference>
<comment type="caution">
    <text evidence="4">The sequence shown here is derived from an EMBL/GenBank/DDBJ whole genome shotgun (WGS) entry which is preliminary data.</text>
</comment>
<evidence type="ECO:0000313" key="5">
    <source>
        <dbReference type="Proteomes" id="UP001162881"/>
    </source>
</evidence>
<protein>
    <submittedName>
        <fullName evidence="4">Glyoxylate/hydroxypyruvate reductase A</fullName>
    </submittedName>
</protein>
<evidence type="ECO:0000256" key="2">
    <source>
        <dbReference type="ARBA" id="ARBA00023027"/>
    </source>
</evidence>
<dbReference type="InterPro" id="IPR036291">
    <property type="entry name" value="NAD(P)-bd_dom_sf"/>
</dbReference>
<dbReference type="PANTHER" id="PTHR43333:SF1">
    <property type="entry name" value="D-ISOMER SPECIFIC 2-HYDROXYACID DEHYDROGENASE NAD-BINDING DOMAIN-CONTAINING PROTEIN"/>
    <property type="match status" value="1"/>
</dbReference>
<feature type="domain" description="D-isomer specific 2-hydroxyacid dehydrogenase NAD-binding" evidence="3">
    <location>
        <begin position="107"/>
        <end position="279"/>
    </location>
</feature>
<accession>A0ABT0BDS6</accession>
<gene>
    <name evidence="4" type="ORF">MTR62_09650</name>
</gene>
<keyword evidence="1" id="KW-0560">Oxidoreductase</keyword>
<organism evidence="4 5">
    <name type="scientific">Novosphingobium organovorum</name>
    <dbReference type="NCBI Taxonomy" id="2930092"/>
    <lineage>
        <taxon>Bacteria</taxon>
        <taxon>Pseudomonadati</taxon>
        <taxon>Pseudomonadota</taxon>
        <taxon>Alphaproteobacteria</taxon>
        <taxon>Sphingomonadales</taxon>
        <taxon>Sphingomonadaceae</taxon>
        <taxon>Novosphingobium</taxon>
    </lineage>
</organism>
<evidence type="ECO:0000313" key="4">
    <source>
        <dbReference type="EMBL" id="MCJ2182954.1"/>
    </source>
</evidence>
<dbReference type="InterPro" id="IPR006140">
    <property type="entry name" value="D-isomer_DH_NAD-bd"/>
</dbReference>
<dbReference type="SUPFAM" id="SSF51735">
    <property type="entry name" value="NAD(P)-binding Rossmann-fold domains"/>
    <property type="match status" value="1"/>
</dbReference>
<keyword evidence="2" id="KW-0520">NAD</keyword>
<name>A0ABT0BDS6_9SPHN</name>
<dbReference type="Gene3D" id="3.40.50.720">
    <property type="entry name" value="NAD(P)-binding Rossmann-like Domain"/>
    <property type="match status" value="2"/>
</dbReference>
<dbReference type="SUPFAM" id="SSF52283">
    <property type="entry name" value="Formate/glycerate dehydrogenase catalytic domain-like"/>
    <property type="match status" value="1"/>
</dbReference>
<dbReference type="Proteomes" id="UP001162881">
    <property type="component" value="Unassembled WGS sequence"/>
</dbReference>
<proteinExistence type="predicted"/>
<reference evidence="4" key="1">
    <citation type="submission" date="2022-03" db="EMBL/GenBank/DDBJ databases">
        <title>Identification of a novel bacterium isolated from mangrove sediments.</title>
        <authorList>
            <person name="Pan X."/>
        </authorList>
    </citation>
    <scope>NUCLEOTIDE SEQUENCE</scope>
    <source>
        <strain evidence="4">B1949</strain>
    </source>
</reference>
<evidence type="ECO:0000256" key="1">
    <source>
        <dbReference type="ARBA" id="ARBA00023002"/>
    </source>
</evidence>
<dbReference type="CDD" id="cd12164">
    <property type="entry name" value="GDH_like_2"/>
    <property type="match status" value="1"/>
</dbReference>
<dbReference type="Pfam" id="PF02826">
    <property type="entry name" value="2-Hacid_dh_C"/>
    <property type="match status" value="1"/>
</dbReference>
<dbReference type="RefSeq" id="WP_244019832.1">
    <property type="nucleotide sequence ID" value="NZ_JALHLF010000030.1"/>
</dbReference>
<sequence length="314" mass="33914">MTTPKPPVLLHFGSPPRGARWAQILPAHVPGIEVRQWPDGGDLAQVDYLAAWTLPEDIFARVPNARFVMSVGAGVDQLDISRIPPHLPLLRTVDRTMAQDMNAFVAAHVLALHRDLYDYRESAAQREWQPRADIPAAQRRVGVMGLGHLGKSVLLALAPFGFALSGWASSQHAIEGVTCFSGPDGLPGFLGDLDILICLLPLTEETRSVLGRTLFDALPRGASIINVGRGPHLVEEDLLAALESGQIGRAILDVFNVEPLPADSPLWAHPRIEITPHIACSSHPEASALCVAAAINADLQGLPLPDRVDRSRSY</sequence>
<keyword evidence="5" id="KW-1185">Reference proteome</keyword>
<evidence type="ECO:0000259" key="3">
    <source>
        <dbReference type="Pfam" id="PF02826"/>
    </source>
</evidence>
<dbReference type="EMBL" id="JALHLF010000030">
    <property type="protein sequence ID" value="MCJ2182954.1"/>
    <property type="molecule type" value="Genomic_DNA"/>
</dbReference>